<dbReference type="RefSeq" id="WP_173165190.1">
    <property type="nucleotide sequence ID" value="NZ_CP053716.1"/>
</dbReference>
<accession>A0A6M8IY40</accession>
<gene>
    <name evidence="2" type="ORF">HLV38_06435</name>
</gene>
<dbReference type="Gene3D" id="2.60.40.1850">
    <property type="match status" value="1"/>
</dbReference>
<dbReference type="InterPro" id="IPR037250">
    <property type="entry name" value="NEAT_dom_sf"/>
</dbReference>
<dbReference type="Proteomes" id="UP000503297">
    <property type="component" value="Chromosome"/>
</dbReference>
<proteinExistence type="predicted"/>
<dbReference type="PANTHER" id="PTHR30032:SF8">
    <property type="entry name" value="GERMINATION-SPECIFIC N-ACETYLMURAMOYL-L-ALANINE AMIDASE"/>
    <property type="match status" value="1"/>
</dbReference>
<name>A0A6M8IY40_9ACTN</name>
<keyword evidence="1" id="KW-0175">Coiled coil</keyword>
<dbReference type="EMBL" id="CP053716">
    <property type="protein sequence ID" value="QKF07785.1"/>
    <property type="molecule type" value="Genomic_DNA"/>
</dbReference>
<evidence type="ECO:0000313" key="3">
    <source>
        <dbReference type="Proteomes" id="UP000503297"/>
    </source>
</evidence>
<keyword evidence="3" id="KW-1185">Reference proteome</keyword>
<evidence type="ECO:0000256" key="1">
    <source>
        <dbReference type="SAM" id="Coils"/>
    </source>
</evidence>
<feature type="coiled-coil region" evidence="1">
    <location>
        <begin position="688"/>
        <end position="738"/>
    </location>
</feature>
<dbReference type="PANTHER" id="PTHR30032">
    <property type="entry name" value="N-ACETYLMURAMOYL-L-ALANINE AMIDASE-RELATED"/>
    <property type="match status" value="1"/>
</dbReference>
<dbReference type="KEGG" id="bwa:HLV38_06435"/>
<evidence type="ECO:0000313" key="2">
    <source>
        <dbReference type="EMBL" id="QKF07785.1"/>
    </source>
</evidence>
<reference evidence="3" key="1">
    <citation type="submission" date="2020-05" db="EMBL/GenBank/DDBJ databases">
        <title>Novel species in genus Nocardioides.</title>
        <authorList>
            <person name="Zhang G."/>
        </authorList>
    </citation>
    <scope>NUCLEOTIDE SEQUENCE [LARGE SCALE GENOMIC DNA]</scope>
    <source>
        <strain evidence="3">zg-1050</strain>
    </source>
</reference>
<organism evidence="2 3">
    <name type="scientific">Berryella wangjianweii</name>
    <dbReference type="NCBI Taxonomy" id="2734634"/>
    <lineage>
        <taxon>Bacteria</taxon>
        <taxon>Bacillati</taxon>
        <taxon>Actinomycetota</taxon>
        <taxon>Coriobacteriia</taxon>
        <taxon>Eggerthellales</taxon>
        <taxon>Eggerthellaceae</taxon>
        <taxon>Berryella</taxon>
    </lineage>
</organism>
<dbReference type="InterPro" id="IPR051922">
    <property type="entry name" value="Bact_Sporulation_Assoc"/>
</dbReference>
<dbReference type="InterPro" id="IPR007253">
    <property type="entry name" value="Cell_wall-bd_2"/>
</dbReference>
<protein>
    <recommendedName>
        <fullName evidence="4">Cell wall binding repeat 2</fullName>
    </recommendedName>
</protein>
<dbReference type="Pfam" id="PF04122">
    <property type="entry name" value="CW_binding_2"/>
    <property type="match status" value="3"/>
</dbReference>
<dbReference type="Gene3D" id="1.20.1270.90">
    <property type="entry name" value="AF1782-like"/>
    <property type="match status" value="2"/>
</dbReference>
<evidence type="ECO:0008006" key="4">
    <source>
        <dbReference type="Google" id="ProtNLM"/>
    </source>
</evidence>
<sequence length="1452" mass="156074">MRKRERIANTGVAVVLATGMALGGVAVPLATPTEAAHAAPATQDLGKKWYSNDREIWAPDEDLPTVVDHLNRHVKSIEVSSLGGTVKETFTPADYSETNKLLNADGTFNKDYQAKDATTEAGKKDLHVFDKVIERFKHELDEKLIIRITFTGAYPNVAQIIAPENLPTTNKAEDTPWVRLVKGQDEARHHAVWLKVLMEEDGMTVRSVIDNNTPAYGGNGNYWSLDFVAAGGLKVFEGKTLEQIKKLDFGTDKGKDYVGDNRYVAGRDAVAGFVGAHLDTQDMMVAYLEKLQKKYGQQADKSALLAEYKAAEVTKAEADKNEFEDNEGLKTFNAAFDKARETLRNRKATADEVKAAAEALKTARDSDQLVRKQVDTAELQAALAKAKAVNEAAYLPESYAVLNEAIKKAEPMVPGKGVSVAQVAAATKALTDAIADLEEKDSSTVKRFTVTGTLLQYGSENTPSMANGAFNPEVRVKEMNGKAYYYLRFKPMEVAGAKGYIETLAATKNDVSTPARLRAIKEEGGWDKEFVVERSTANEERIDMKVGAFMGSGISEQPVTLKLDLSTKKAKELKKHNIEITKDIQDELDKMKQFLGIAYDHLDGLKNDEYKLSGDEKNAAIDQLRAAIVAAEAEMADPASEDALWQARTNLSKAYQNLQLKPRDLTKLETAIDAARKANTTDGDPARVKKLKDDADEAERVLANQKSGLNQQFRQKALDKMAADLTKLSKTLKTLNRAEYESELKNLKIAIDLGTEALEALEGDEYDLKGQDKGTVVTTLKEALAKAQDTYDAPVAEDDLYDDKSAIYRAYQNFDLKPRDLTALEKAIHKAELVDEAASDAAKVEALKKVLADAKALADAQTDRITSNDKRQKYVDAAAEELTKAMEGLSFKADTKAELAEAIAAAKKLEQGKKSDEAFKALTDAIAKAEGVLNGETSDDAARTAAKTALTEAVKAFREAPNTDGLNWEKLPNGTYDVMLGAKQVGNLNADSMMNNRALVKATKLTVKDGVYTLKMQFQGAIGDGQGMNAQATTFRNALQEAEGGFLTKVEKWDHYTPGVDPESMDPKPGIKTVWESSKPEGEFASFDMTLSQKDVETGMFALRVTAPAMGDRSPSAALVIDRDSVKRDEQTKPGPVSTEFGRLAGSNAFSTMQKIHDAGWKGETNGTVVVATFDGYWDALAASGLAGIQGAPVVMTYGDRLSPEAEAILKAAKPSKVYVMGGEAAVSEGVKDAVDAAAGVKSQRIAGDTATGTAAAAAHEGVGSWGSEVAVLATNAGYWDALAAAPWAYAMKAPVFLTEGADSVSGETLKAMKAAGVKRVLVMGGDAAISQRAEAQVNAAGFATEKRFAGTVAVDTAAQFAEWALANGLRAEGVGLATSHGYWDALTGAALCGKTKAPIVLVDDAVPTSMERAKAFVKSHVKGSAKAHVFGGDAAISNEALEALKKAATRE</sequence>